<keyword evidence="2 6" id="KW-0819">tRNA processing</keyword>
<comment type="function">
    <text evidence="6">Ligates lysine onto the cytidine present at position 34 of the AUA codon-specific tRNA(Ile) that contains the anticodon CAU, in an ATP-dependent manner. Cytidine is converted to lysidine, thus changing the amino acid specificity of the tRNA from methionine to isoleucine.</text>
</comment>
<dbReference type="InterPro" id="IPR014729">
    <property type="entry name" value="Rossmann-like_a/b/a_fold"/>
</dbReference>
<dbReference type="InterPro" id="IPR011063">
    <property type="entry name" value="TilS/TtcA_N"/>
</dbReference>
<evidence type="ECO:0000256" key="1">
    <source>
        <dbReference type="ARBA" id="ARBA00022598"/>
    </source>
</evidence>
<comment type="caution">
    <text evidence="9">The sequence shown here is derived from an EMBL/GenBank/DDBJ whole genome shotgun (WGS) entry which is preliminary data.</text>
</comment>
<dbReference type="OrthoDB" id="5244702at2"/>
<proteinExistence type="inferred from homology"/>
<feature type="compositionally biased region" description="Basic and acidic residues" evidence="7">
    <location>
        <begin position="364"/>
        <end position="380"/>
    </location>
</feature>
<evidence type="ECO:0000256" key="5">
    <source>
        <dbReference type="ARBA" id="ARBA00048539"/>
    </source>
</evidence>
<dbReference type="GO" id="GO:0005524">
    <property type="term" value="F:ATP binding"/>
    <property type="evidence" value="ECO:0007669"/>
    <property type="project" value="UniProtKB-UniRule"/>
</dbReference>
<keyword evidence="3 6" id="KW-0547">Nucleotide-binding</keyword>
<dbReference type="InterPro" id="IPR012795">
    <property type="entry name" value="tRNA_Ile_lys_synt_N"/>
</dbReference>
<name>A0A7C8FT49_9MICO</name>
<dbReference type="RefSeq" id="WP_158036701.1">
    <property type="nucleotide sequence ID" value="NZ_BAAAZV010000002.1"/>
</dbReference>
<dbReference type="HAMAP" id="MF_01161">
    <property type="entry name" value="tRNA_Ile_lys_synt"/>
    <property type="match status" value="1"/>
</dbReference>
<accession>A0A7C8FT49</accession>
<dbReference type="GO" id="GO:0006400">
    <property type="term" value="P:tRNA modification"/>
    <property type="evidence" value="ECO:0007669"/>
    <property type="project" value="UniProtKB-UniRule"/>
</dbReference>
<organism evidence="9 10">
    <name type="scientific">Pseudoclavibacter caeni</name>
    <dbReference type="NCBI Taxonomy" id="908846"/>
    <lineage>
        <taxon>Bacteria</taxon>
        <taxon>Bacillati</taxon>
        <taxon>Actinomycetota</taxon>
        <taxon>Actinomycetes</taxon>
        <taxon>Micrococcales</taxon>
        <taxon>Microbacteriaceae</taxon>
        <taxon>Pseudoclavibacter</taxon>
    </lineage>
</organism>
<evidence type="ECO:0000256" key="7">
    <source>
        <dbReference type="SAM" id="MobiDB-lite"/>
    </source>
</evidence>
<feature type="domain" description="tRNA(Ile)-lysidine/2-thiocytidine synthase N-terminal" evidence="8">
    <location>
        <begin position="31"/>
        <end position="205"/>
    </location>
</feature>
<dbReference type="PANTHER" id="PTHR43033:SF1">
    <property type="entry name" value="TRNA(ILE)-LYSIDINE SYNTHASE-RELATED"/>
    <property type="match status" value="1"/>
</dbReference>
<comment type="similarity">
    <text evidence="6">Belongs to the tRNA(Ile)-lysidine synthase family.</text>
</comment>
<dbReference type="SUPFAM" id="SSF52402">
    <property type="entry name" value="Adenine nucleotide alpha hydrolases-like"/>
    <property type="match status" value="1"/>
</dbReference>
<comment type="domain">
    <text evidence="6">The N-terminal region contains the highly conserved SGGXDS motif, predicted to be a P-loop motif involved in ATP binding.</text>
</comment>
<protein>
    <recommendedName>
        <fullName evidence="6">tRNA(Ile)-lysidine synthase</fullName>
        <ecNumber evidence="6">6.3.4.19</ecNumber>
    </recommendedName>
    <alternativeName>
        <fullName evidence="6">tRNA(Ile)-2-lysyl-cytidine synthase</fullName>
    </alternativeName>
    <alternativeName>
        <fullName evidence="6">tRNA(Ile)-lysidine synthetase</fullName>
    </alternativeName>
</protein>
<sequence>MSQRRPSLDAATAAVRHAVRECLAALRPGRVLVGVSGGADSLALAAAVAHVAPRLGIGWGTLTVDHGLQAGSAAVAATAARRCAALGADPAAVERVRVTGSGGMEAAARRARLAALERARCAQGADLVLLAHTLDDQAETVLLGLARGSGPRAVGGMRPVAGRIVRPLLGLRRCVTRASCRARGIPVWDDPQNHDPRFARVRVRDRVLPLLERELGPGFAAALARTAALVGEDTALLDAMAAERAASCAAGVLPVALVRDLPGPLATRTVKRVVEAALGRPQQRVHVEAVVRLATTWHGQGPIDLPGGRARRVGDEIRVAAATSPSRPRRARVGRVPAQPVTEEPPPHETRRHQGRSRRGPAHPRADPDPHSGARPGDRA</sequence>
<dbReference type="PANTHER" id="PTHR43033">
    <property type="entry name" value="TRNA(ILE)-LYSIDINE SYNTHASE-RELATED"/>
    <property type="match status" value="1"/>
</dbReference>
<dbReference type="Gene3D" id="3.40.50.620">
    <property type="entry name" value="HUPs"/>
    <property type="match status" value="1"/>
</dbReference>
<gene>
    <name evidence="6 9" type="primary">tilS</name>
    <name evidence="9" type="ORF">F8O02_07885</name>
</gene>
<feature type="compositionally biased region" description="Basic residues" evidence="7">
    <location>
        <begin position="350"/>
        <end position="362"/>
    </location>
</feature>
<evidence type="ECO:0000256" key="3">
    <source>
        <dbReference type="ARBA" id="ARBA00022741"/>
    </source>
</evidence>
<comment type="catalytic activity">
    <reaction evidence="5 6">
        <text>cytidine(34) in tRNA(Ile2) + L-lysine + ATP = lysidine(34) in tRNA(Ile2) + AMP + diphosphate + H(+)</text>
        <dbReference type="Rhea" id="RHEA:43744"/>
        <dbReference type="Rhea" id="RHEA-COMP:10625"/>
        <dbReference type="Rhea" id="RHEA-COMP:10670"/>
        <dbReference type="ChEBI" id="CHEBI:15378"/>
        <dbReference type="ChEBI" id="CHEBI:30616"/>
        <dbReference type="ChEBI" id="CHEBI:32551"/>
        <dbReference type="ChEBI" id="CHEBI:33019"/>
        <dbReference type="ChEBI" id="CHEBI:82748"/>
        <dbReference type="ChEBI" id="CHEBI:83665"/>
        <dbReference type="ChEBI" id="CHEBI:456215"/>
        <dbReference type="EC" id="6.3.4.19"/>
    </reaction>
</comment>
<evidence type="ECO:0000259" key="8">
    <source>
        <dbReference type="Pfam" id="PF01171"/>
    </source>
</evidence>
<dbReference type="InterPro" id="IPR012094">
    <property type="entry name" value="tRNA_Ile_lys_synt"/>
</dbReference>
<dbReference type="NCBIfam" id="TIGR02432">
    <property type="entry name" value="lysidine_TilS_N"/>
    <property type="match status" value="1"/>
</dbReference>
<dbReference type="SUPFAM" id="SSF82829">
    <property type="entry name" value="MesJ substrate recognition domain-like"/>
    <property type="match status" value="1"/>
</dbReference>
<dbReference type="Proteomes" id="UP000481339">
    <property type="component" value="Unassembled WGS sequence"/>
</dbReference>
<evidence type="ECO:0000256" key="2">
    <source>
        <dbReference type="ARBA" id="ARBA00022694"/>
    </source>
</evidence>
<keyword evidence="10" id="KW-1185">Reference proteome</keyword>
<keyword evidence="4 6" id="KW-0067">ATP-binding</keyword>
<evidence type="ECO:0000313" key="10">
    <source>
        <dbReference type="Proteomes" id="UP000481339"/>
    </source>
</evidence>
<evidence type="ECO:0000256" key="4">
    <source>
        <dbReference type="ARBA" id="ARBA00022840"/>
    </source>
</evidence>
<dbReference type="EC" id="6.3.4.19" evidence="6"/>
<comment type="subcellular location">
    <subcellularLocation>
        <location evidence="6">Cytoplasm</location>
    </subcellularLocation>
</comment>
<dbReference type="GO" id="GO:0005737">
    <property type="term" value="C:cytoplasm"/>
    <property type="evidence" value="ECO:0007669"/>
    <property type="project" value="UniProtKB-SubCell"/>
</dbReference>
<evidence type="ECO:0000256" key="6">
    <source>
        <dbReference type="HAMAP-Rule" id="MF_01161"/>
    </source>
</evidence>
<feature type="region of interest" description="Disordered" evidence="7">
    <location>
        <begin position="321"/>
        <end position="380"/>
    </location>
</feature>
<evidence type="ECO:0000313" key="9">
    <source>
        <dbReference type="EMBL" id="KAB1631530.1"/>
    </source>
</evidence>
<reference evidence="9 10" key="1">
    <citation type="submission" date="2019-09" db="EMBL/GenBank/DDBJ databases">
        <title>Phylogeny of genus Pseudoclavibacter and closely related genus.</title>
        <authorList>
            <person name="Li Y."/>
        </authorList>
    </citation>
    <scope>NUCLEOTIDE SEQUENCE [LARGE SCALE GENOMIC DNA]</scope>
    <source>
        <strain evidence="9 10">JCM 16921</strain>
    </source>
</reference>
<dbReference type="AlphaFoldDB" id="A0A7C8FT49"/>
<dbReference type="EMBL" id="WBKA01000006">
    <property type="protein sequence ID" value="KAB1631530.1"/>
    <property type="molecule type" value="Genomic_DNA"/>
</dbReference>
<dbReference type="Pfam" id="PF01171">
    <property type="entry name" value="ATP_bind_3"/>
    <property type="match status" value="1"/>
</dbReference>
<dbReference type="CDD" id="cd01992">
    <property type="entry name" value="TilS_N"/>
    <property type="match status" value="1"/>
</dbReference>
<keyword evidence="6" id="KW-0963">Cytoplasm</keyword>
<dbReference type="GO" id="GO:0032267">
    <property type="term" value="F:tRNA(Ile)-lysidine synthase activity"/>
    <property type="evidence" value="ECO:0007669"/>
    <property type="project" value="UniProtKB-EC"/>
</dbReference>
<keyword evidence="1 6" id="KW-0436">Ligase</keyword>
<feature type="binding site" evidence="6">
    <location>
        <begin position="36"/>
        <end position="41"/>
    </location>
    <ligand>
        <name>ATP</name>
        <dbReference type="ChEBI" id="CHEBI:30616"/>
    </ligand>
</feature>